<keyword evidence="2" id="KW-1003">Cell membrane</keyword>
<feature type="transmembrane region" description="Helical" evidence="6">
    <location>
        <begin position="95"/>
        <end position="114"/>
    </location>
</feature>
<dbReference type="RefSeq" id="WP_018746782.1">
    <property type="nucleotide sequence ID" value="NZ_BSOZ01000034.1"/>
</dbReference>
<dbReference type="InterPro" id="IPR050638">
    <property type="entry name" value="AA-Vitamin_Transporters"/>
</dbReference>
<evidence type="ECO:0000256" key="1">
    <source>
        <dbReference type="ARBA" id="ARBA00004651"/>
    </source>
</evidence>
<evidence type="ECO:0000256" key="5">
    <source>
        <dbReference type="ARBA" id="ARBA00023136"/>
    </source>
</evidence>
<keyword evidence="4 6" id="KW-1133">Transmembrane helix</keyword>
<feature type="transmembrane region" description="Helical" evidence="6">
    <location>
        <begin position="33"/>
        <end position="53"/>
    </location>
</feature>
<evidence type="ECO:0000313" key="8">
    <source>
        <dbReference type="EMBL" id="GLS05069.1"/>
    </source>
</evidence>
<reference evidence="9" key="1">
    <citation type="journal article" date="2019" name="Int. J. Syst. Evol. Microbiol.">
        <title>The Global Catalogue of Microorganisms (GCM) 10K type strain sequencing project: providing services to taxonomists for standard genome sequencing and annotation.</title>
        <authorList>
            <consortium name="The Broad Institute Genomics Platform"/>
            <consortium name="The Broad Institute Genome Sequencing Center for Infectious Disease"/>
            <person name="Wu L."/>
            <person name="Ma J."/>
        </authorList>
    </citation>
    <scope>NUCLEOTIDE SEQUENCE [LARGE SCALE GENOMIC DNA]</scope>
    <source>
        <strain evidence="9">NBRC 104970</strain>
    </source>
</reference>
<keyword evidence="5 6" id="KW-0472">Membrane</keyword>
<keyword evidence="3 6" id="KW-0812">Transmembrane</keyword>
<protein>
    <submittedName>
        <fullName evidence="8">Membrane protein</fullName>
    </submittedName>
</protein>
<feature type="transmembrane region" description="Helical" evidence="6">
    <location>
        <begin position="151"/>
        <end position="170"/>
    </location>
</feature>
<gene>
    <name evidence="8" type="ORF">GCM10007860_22190</name>
</gene>
<evidence type="ECO:0000256" key="2">
    <source>
        <dbReference type="ARBA" id="ARBA00022475"/>
    </source>
</evidence>
<feature type="transmembrane region" description="Helical" evidence="6">
    <location>
        <begin position="269"/>
        <end position="287"/>
    </location>
</feature>
<dbReference type="SUPFAM" id="SSF103481">
    <property type="entry name" value="Multidrug resistance efflux transporter EmrE"/>
    <property type="match status" value="2"/>
</dbReference>
<evidence type="ECO:0000259" key="7">
    <source>
        <dbReference type="Pfam" id="PF00892"/>
    </source>
</evidence>
<feature type="transmembrane region" description="Helical" evidence="6">
    <location>
        <begin position="182"/>
        <end position="205"/>
    </location>
</feature>
<name>A0ABQ6BTW5_9NEIS</name>
<feature type="domain" description="EamA" evidence="7">
    <location>
        <begin position="151"/>
        <end position="285"/>
    </location>
</feature>
<dbReference type="Proteomes" id="UP001156836">
    <property type="component" value="Unassembled WGS sequence"/>
</dbReference>
<dbReference type="PANTHER" id="PTHR32322">
    <property type="entry name" value="INNER MEMBRANE TRANSPORTER"/>
    <property type="match status" value="1"/>
</dbReference>
<feature type="transmembrane region" description="Helical" evidence="6">
    <location>
        <begin position="121"/>
        <end position="139"/>
    </location>
</feature>
<comment type="caution">
    <text evidence="8">The sequence shown here is derived from an EMBL/GenBank/DDBJ whole genome shotgun (WGS) entry which is preliminary data.</text>
</comment>
<proteinExistence type="predicted"/>
<dbReference type="Pfam" id="PF00892">
    <property type="entry name" value="EamA"/>
    <property type="match status" value="2"/>
</dbReference>
<feature type="transmembrane region" description="Helical" evidence="6">
    <location>
        <begin position="65"/>
        <end position="83"/>
    </location>
</feature>
<feature type="transmembrane region" description="Helical" evidence="6">
    <location>
        <begin position="243"/>
        <end position="263"/>
    </location>
</feature>
<keyword evidence="9" id="KW-1185">Reference proteome</keyword>
<evidence type="ECO:0000256" key="3">
    <source>
        <dbReference type="ARBA" id="ARBA00022692"/>
    </source>
</evidence>
<evidence type="ECO:0000256" key="4">
    <source>
        <dbReference type="ARBA" id="ARBA00022989"/>
    </source>
</evidence>
<evidence type="ECO:0000313" key="9">
    <source>
        <dbReference type="Proteomes" id="UP001156836"/>
    </source>
</evidence>
<dbReference type="PANTHER" id="PTHR32322:SF18">
    <property type="entry name" value="S-ADENOSYLMETHIONINE_S-ADENOSYLHOMOCYSTEINE TRANSPORTER"/>
    <property type="match status" value="1"/>
</dbReference>
<sequence>MRDKNKGVLFICVAAFFWSTSFSVTKLLLATVPPLTIGAIRFSLAALILYALMRWRNGPARRSQDIRRSLAAGFVGIFVYFALENVGVQFATASDATLIIASYPVITLIGEVLFRGKKAGVAEVGGMILACVGVYLIAAHGGQSASALRNWGVLILLLGGVVWAAYNLLISSTATRLDPLSATCYQTIAGALAFALACPIEAHAWRAPGALDVGLLLYLCLSCSILAFLLYNAGVKYVSSSTAVNILNLVPLFGMVIAVAVLGERPSPIQILGGLIVVAGVYIVSAMDDKANRPLEHQQLARQSSGGLE</sequence>
<dbReference type="EMBL" id="BSOZ01000034">
    <property type="protein sequence ID" value="GLS05069.1"/>
    <property type="molecule type" value="Genomic_DNA"/>
</dbReference>
<dbReference type="InterPro" id="IPR000620">
    <property type="entry name" value="EamA_dom"/>
</dbReference>
<evidence type="ECO:0000256" key="6">
    <source>
        <dbReference type="SAM" id="Phobius"/>
    </source>
</evidence>
<comment type="subcellular location">
    <subcellularLocation>
        <location evidence="1">Cell membrane</location>
        <topology evidence="1">Multi-pass membrane protein</topology>
    </subcellularLocation>
</comment>
<dbReference type="Gene3D" id="1.10.3730.20">
    <property type="match status" value="1"/>
</dbReference>
<accession>A0ABQ6BTW5</accession>
<feature type="transmembrane region" description="Helical" evidence="6">
    <location>
        <begin position="211"/>
        <end position="231"/>
    </location>
</feature>
<dbReference type="InterPro" id="IPR037185">
    <property type="entry name" value="EmrE-like"/>
</dbReference>
<feature type="domain" description="EamA" evidence="7">
    <location>
        <begin position="6"/>
        <end position="138"/>
    </location>
</feature>
<organism evidence="8 9">
    <name type="scientific">Chitiniphilus shinanonensis</name>
    <dbReference type="NCBI Taxonomy" id="553088"/>
    <lineage>
        <taxon>Bacteria</taxon>
        <taxon>Pseudomonadati</taxon>
        <taxon>Pseudomonadota</taxon>
        <taxon>Betaproteobacteria</taxon>
        <taxon>Neisseriales</taxon>
        <taxon>Chitinibacteraceae</taxon>
        <taxon>Chitiniphilus</taxon>
    </lineage>
</organism>